<dbReference type="AlphaFoldDB" id="A0AAW4KZS8"/>
<evidence type="ECO:0000256" key="1">
    <source>
        <dbReference type="SAM" id="SignalP"/>
    </source>
</evidence>
<organism evidence="2 3">
    <name type="scientific">Geoanaerobacter pelophilus</name>
    <dbReference type="NCBI Taxonomy" id="60036"/>
    <lineage>
        <taxon>Bacteria</taxon>
        <taxon>Pseudomonadati</taxon>
        <taxon>Thermodesulfobacteriota</taxon>
        <taxon>Desulfuromonadia</taxon>
        <taxon>Geobacterales</taxon>
        <taxon>Geobacteraceae</taxon>
        <taxon>Geoanaerobacter</taxon>
    </lineage>
</organism>
<dbReference type="Proteomes" id="UP000811899">
    <property type="component" value="Unassembled WGS sequence"/>
</dbReference>
<proteinExistence type="predicted"/>
<gene>
    <name evidence="2" type="ORF">KI809_06245</name>
</gene>
<protein>
    <submittedName>
        <fullName evidence="2">Uncharacterized protein</fullName>
    </submittedName>
</protein>
<evidence type="ECO:0000313" key="3">
    <source>
        <dbReference type="Proteomes" id="UP000811899"/>
    </source>
</evidence>
<keyword evidence="3" id="KW-1185">Reference proteome</keyword>
<reference evidence="2 3" key="1">
    <citation type="submission" date="2021-05" db="EMBL/GenBank/DDBJ databases">
        <title>The draft genome of Geobacter pelophilus DSM 12255.</title>
        <authorList>
            <person name="Xu Z."/>
            <person name="Masuda Y."/>
            <person name="Itoh H."/>
            <person name="Senoo K."/>
        </authorList>
    </citation>
    <scope>NUCLEOTIDE SEQUENCE [LARGE SCALE GENOMIC DNA]</scope>
    <source>
        <strain evidence="2 3">DSM 12255</strain>
    </source>
</reference>
<feature type="signal peptide" evidence="1">
    <location>
        <begin position="1"/>
        <end position="23"/>
    </location>
</feature>
<dbReference type="RefSeq" id="WP_214170675.1">
    <property type="nucleotide sequence ID" value="NZ_JAHCVJ010000002.1"/>
</dbReference>
<keyword evidence="1" id="KW-0732">Signal</keyword>
<name>A0AAW4KZS8_9BACT</name>
<dbReference type="EMBL" id="JAHCVJ010000002">
    <property type="protein sequence ID" value="MBT0663899.1"/>
    <property type="molecule type" value="Genomic_DNA"/>
</dbReference>
<sequence length="121" mass="13487">MRKLPFLLPSVLALLLSLPLAVAAEDEPQPEAQSLESQAVVQPVSEVGRYQLFDSQFSVASLKGPELSEKNLFRIDTVTGTVWIGKQAQYIDRKSGKVIQQRYWEPFEQYLEGQAPAPAGR</sequence>
<evidence type="ECO:0000313" key="2">
    <source>
        <dbReference type="EMBL" id="MBT0663899.1"/>
    </source>
</evidence>
<accession>A0AAW4KZS8</accession>
<feature type="chain" id="PRO_5043498562" evidence="1">
    <location>
        <begin position="24"/>
        <end position="121"/>
    </location>
</feature>
<comment type="caution">
    <text evidence="2">The sequence shown here is derived from an EMBL/GenBank/DDBJ whole genome shotgun (WGS) entry which is preliminary data.</text>
</comment>